<dbReference type="EMBL" id="JAPEVA010000002">
    <property type="protein sequence ID" value="KAJ4412743.1"/>
    <property type="molecule type" value="Genomic_DNA"/>
</dbReference>
<name>A0A9W8ZNW7_9PLEO</name>
<dbReference type="AlphaFoldDB" id="A0A9W8ZNW7"/>
<proteinExistence type="predicted"/>
<evidence type="ECO:0000313" key="3">
    <source>
        <dbReference type="Proteomes" id="UP001140510"/>
    </source>
</evidence>
<protein>
    <submittedName>
        <fullName evidence="2">Uncharacterized protein</fullName>
    </submittedName>
</protein>
<dbReference type="OrthoDB" id="5273928at2759"/>
<gene>
    <name evidence="2" type="ORF">N0V91_000505</name>
</gene>
<keyword evidence="3" id="KW-1185">Reference proteome</keyword>
<organism evidence="2 3">
    <name type="scientific">Didymella pomorum</name>
    <dbReference type="NCBI Taxonomy" id="749634"/>
    <lineage>
        <taxon>Eukaryota</taxon>
        <taxon>Fungi</taxon>
        <taxon>Dikarya</taxon>
        <taxon>Ascomycota</taxon>
        <taxon>Pezizomycotina</taxon>
        <taxon>Dothideomycetes</taxon>
        <taxon>Pleosporomycetidae</taxon>
        <taxon>Pleosporales</taxon>
        <taxon>Pleosporineae</taxon>
        <taxon>Didymellaceae</taxon>
        <taxon>Didymella</taxon>
    </lineage>
</organism>
<evidence type="ECO:0000256" key="1">
    <source>
        <dbReference type="SAM" id="MobiDB-lite"/>
    </source>
</evidence>
<sequence>MFMPEALAYPGWEHTKKVYRELKSRDALSFEAWKMFQEAFPDQPELGHDFRLEVHDVITCWSSLVKNLSTLDTNVLTYFCANGLTLDLAKLISLTAIPTLTALIHANPSQRQTHPLTGIALRDWCRAVAEKNAFPNLKLLYLSSILNHRPPDSSVLGYISSFPALALVGIERATCHPMIDVEGMCGQWQRSDADREHKLNKIMHDTQMTIAAKTKVLHKHACIYSENQTVDANGTPAAESPVLLTLSCYASRTTSDNGAATWFIRRHYAPEQPPKRPLDVPNDHNGGSTGTKKRKIRKAKQCDVGTLLDSFGAPVATELEDLDALRS</sequence>
<reference evidence="2" key="1">
    <citation type="submission" date="2022-10" db="EMBL/GenBank/DDBJ databases">
        <title>Tapping the CABI collections for fungal endophytes: first genome assemblies for Collariella, Neodidymelliopsis, Ascochyta clinopodiicola, Didymella pomorum, Didymosphaeria variabile, Neocosmospora piperis and Neocucurbitaria cava.</title>
        <authorList>
            <person name="Hill R."/>
        </authorList>
    </citation>
    <scope>NUCLEOTIDE SEQUENCE</scope>
    <source>
        <strain evidence="2">IMI 355091</strain>
    </source>
</reference>
<feature type="region of interest" description="Disordered" evidence="1">
    <location>
        <begin position="271"/>
        <end position="299"/>
    </location>
</feature>
<accession>A0A9W8ZNW7</accession>
<dbReference type="Proteomes" id="UP001140510">
    <property type="component" value="Unassembled WGS sequence"/>
</dbReference>
<feature type="compositionally biased region" description="Basic and acidic residues" evidence="1">
    <location>
        <begin position="273"/>
        <end position="282"/>
    </location>
</feature>
<comment type="caution">
    <text evidence="2">The sequence shown here is derived from an EMBL/GenBank/DDBJ whole genome shotgun (WGS) entry which is preliminary data.</text>
</comment>
<evidence type="ECO:0000313" key="2">
    <source>
        <dbReference type="EMBL" id="KAJ4412743.1"/>
    </source>
</evidence>